<evidence type="ECO:0000256" key="2">
    <source>
        <dbReference type="ARBA" id="ARBA00022723"/>
    </source>
</evidence>
<reference evidence="8" key="2">
    <citation type="submission" date="2020-09" db="EMBL/GenBank/DDBJ databases">
        <authorList>
            <person name="Sun Q."/>
            <person name="Ohkuma M."/>
        </authorList>
    </citation>
    <scope>NUCLEOTIDE SEQUENCE</scope>
    <source>
        <strain evidence="8">JCM 3313</strain>
    </source>
</reference>
<gene>
    <name evidence="8" type="primary">pcoC</name>
    <name evidence="8" type="ORF">GCM10010185_06770</name>
</gene>
<feature type="domain" description="CopC" evidence="7">
    <location>
        <begin position="28"/>
        <end position="124"/>
    </location>
</feature>
<dbReference type="PANTHER" id="PTHR34820:SF4">
    <property type="entry name" value="INNER MEMBRANE PROTEIN YEBZ"/>
    <property type="match status" value="1"/>
</dbReference>
<evidence type="ECO:0000256" key="4">
    <source>
        <dbReference type="ARBA" id="ARBA00023008"/>
    </source>
</evidence>
<dbReference type="GO" id="GO:0042597">
    <property type="term" value="C:periplasmic space"/>
    <property type="evidence" value="ECO:0007669"/>
    <property type="project" value="InterPro"/>
</dbReference>
<dbReference type="GO" id="GO:0006825">
    <property type="term" value="P:copper ion transport"/>
    <property type="evidence" value="ECO:0007669"/>
    <property type="project" value="InterPro"/>
</dbReference>
<keyword evidence="9" id="KW-1185">Reference proteome</keyword>
<keyword evidence="4" id="KW-0186">Copper</keyword>
<reference evidence="8" key="1">
    <citation type="journal article" date="2014" name="Int. J. Syst. Evol. Microbiol.">
        <title>Complete genome sequence of Corynebacterium casei LMG S-19264T (=DSM 44701T), isolated from a smear-ripened cheese.</title>
        <authorList>
            <consortium name="US DOE Joint Genome Institute (JGI-PGF)"/>
            <person name="Walter F."/>
            <person name="Albersmeier A."/>
            <person name="Kalinowski J."/>
            <person name="Ruckert C."/>
        </authorList>
    </citation>
    <scope>NUCLEOTIDE SEQUENCE</scope>
    <source>
        <strain evidence="8">JCM 3313</strain>
    </source>
</reference>
<dbReference type="PANTHER" id="PTHR34820">
    <property type="entry name" value="INNER MEMBRANE PROTEIN YEBZ"/>
    <property type="match status" value="1"/>
</dbReference>
<feature type="signal peptide" evidence="6">
    <location>
        <begin position="1"/>
        <end position="27"/>
    </location>
</feature>
<dbReference type="Proteomes" id="UP000639606">
    <property type="component" value="Unassembled WGS sequence"/>
</dbReference>
<dbReference type="GO" id="GO:0046688">
    <property type="term" value="P:response to copper ion"/>
    <property type="evidence" value="ECO:0007669"/>
    <property type="project" value="InterPro"/>
</dbReference>
<feature type="transmembrane region" description="Helical" evidence="5">
    <location>
        <begin position="154"/>
        <end position="173"/>
    </location>
</feature>
<protein>
    <submittedName>
        <fullName evidence="8">Copper resistance protein C</fullName>
    </submittedName>
</protein>
<evidence type="ECO:0000259" key="7">
    <source>
        <dbReference type="Pfam" id="PF04234"/>
    </source>
</evidence>
<feature type="chain" id="PRO_5037782495" evidence="6">
    <location>
        <begin position="28"/>
        <end position="185"/>
    </location>
</feature>
<dbReference type="SUPFAM" id="SSF81296">
    <property type="entry name" value="E set domains"/>
    <property type="match status" value="1"/>
</dbReference>
<dbReference type="InterPro" id="IPR032694">
    <property type="entry name" value="CopC/D"/>
</dbReference>
<dbReference type="GO" id="GO:0005886">
    <property type="term" value="C:plasma membrane"/>
    <property type="evidence" value="ECO:0007669"/>
    <property type="project" value="TreeGrafter"/>
</dbReference>
<sequence length="185" mass="18520">MSRVVSLLLSCLVALTAAVLTAPAALAHNVLISSDPKDGAALETGPQSITLTFDQPVNAGERFNTISVLGPDGTHWEAAGEPTVRDNSVVFPVLPLGPAAEYTANYRVLSADGHPVSGQLKFTLTKAGTGTPAPTPAQAADAVAPAGDGGGVPIWVWIAGAALLLGGGVFFALRGGGGGKEDAGR</sequence>
<keyword evidence="2" id="KW-0479">Metal-binding</keyword>
<dbReference type="InterPro" id="IPR014755">
    <property type="entry name" value="Cu-Rt/internalin_Ig-like"/>
</dbReference>
<dbReference type="AlphaFoldDB" id="A0A918AHW1"/>
<keyword evidence="5" id="KW-1133">Transmembrane helix</keyword>
<dbReference type="EMBL" id="BMRG01000001">
    <property type="protein sequence ID" value="GGP38016.1"/>
    <property type="molecule type" value="Genomic_DNA"/>
</dbReference>
<dbReference type="InterPro" id="IPR014756">
    <property type="entry name" value="Ig_E-set"/>
</dbReference>
<evidence type="ECO:0000256" key="5">
    <source>
        <dbReference type="SAM" id="Phobius"/>
    </source>
</evidence>
<evidence type="ECO:0000313" key="9">
    <source>
        <dbReference type="Proteomes" id="UP000639606"/>
    </source>
</evidence>
<proteinExistence type="predicted"/>
<dbReference type="Gene3D" id="2.60.40.1220">
    <property type="match status" value="1"/>
</dbReference>
<evidence type="ECO:0000256" key="1">
    <source>
        <dbReference type="ARBA" id="ARBA00004196"/>
    </source>
</evidence>
<dbReference type="GO" id="GO:0005507">
    <property type="term" value="F:copper ion binding"/>
    <property type="evidence" value="ECO:0007669"/>
    <property type="project" value="InterPro"/>
</dbReference>
<dbReference type="InterPro" id="IPR007348">
    <property type="entry name" value="CopC_dom"/>
</dbReference>
<keyword evidence="5" id="KW-0472">Membrane</keyword>
<keyword evidence="3 6" id="KW-0732">Signal</keyword>
<organism evidence="8 9">
    <name type="scientific">Saccharothrix coeruleofusca</name>
    <dbReference type="NCBI Taxonomy" id="33919"/>
    <lineage>
        <taxon>Bacteria</taxon>
        <taxon>Bacillati</taxon>
        <taxon>Actinomycetota</taxon>
        <taxon>Actinomycetes</taxon>
        <taxon>Pseudonocardiales</taxon>
        <taxon>Pseudonocardiaceae</taxon>
        <taxon>Saccharothrix</taxon>
    </lineage>
</organism>
<keyword evidence="5" id="KW-0812">Transmembrane</keyword>
<evidence type="ECO:0000256" key="3">
    <source>
        <dbReference type="ARBA" id="ARBA00022729"/>
    </source>
</evidence>
<dbReference type="GO" id="GO:0030313">
    <property type="term" value="C:cell envelope"/>
    <property type="evidence" value="ECO:0007669"/>
    <property type="project" value="UniProtKB-SubCell"/>
</dbReference>
<accession>A0A918AHW1</accession>
<comment type="caution">
    <text evidence="8">The sequence shown here is derived from an EMBL/GenBank/DDBJ whole genome shotgun (WGS) entry which is preliminary data.</text>
</comment>
<dbReference type="RefSeq" id="WP_189221502.1">
    <property type="nucleotide sequence ID" value="NZ_BMRG01000001.1"/>
</dbReference>
<comment type="subcellular location">
    <subcellularLocation>
        <location evidence="1">Cell envelope</location>
    </subcellularLocation>
</comment>
<evidence type="ECO:0000256" key="6">
    <source>
        <dbReference type="SAM" id="SignalP"/>
    </source>
</evidence>
<evidence type="ECO:0000313" key="8">
    <source>
        <dbReference type="EMBL" id="GGP38016.1"/>
    </source>
</evidence>
<dbReference type="Pfam" id="PF04234">
    <property type="entry name" value="CopC"/>
    <property type="match status" value="1"/>
</dbReference>
<name>A0A918AHW1_9PSEU</name>